<dbReference type="EMBL" id="VMGI01000025">
    <property type="protein sequence ID" value="TSC93522.1"/>
    <property type="molecule type" value="Genomic_DNA"/>
</dbReference>
<accession>A0A554LKX8</accession>
<name>A0A554LKX8_9BACT</name>
<comment type="caution">
    <text evidence="1">The sequence shown here is derived from an EMBL/GenBank/DDBJ whole genome shotgun (WGS) entry which is preliminary data.</text>
</comment>
<evidence type="ECO:0000313" key="1">
    <source>
        <dbReference type="EMBL" id="TSC93522.1"/>
    </source>
</evidence>
<organism evidence="1 2">
    <name type="scientific">Candidatus Berkelbacteria bacterium Licking1014_85</name>
    <dbReference type="NCBI Taxonomy" id="2017148"/>
    <lineage>
        <taxon>Bacteria</taxon>
        <taxon>Candidatus Berkelbacteria</taxon>
    </lineage>
</organism>
<gene>
    <name evidence="1" type="ORF">CEN91_232</name>
</gene>
<protein>
    <submittedName>
        <fullName evidence="1">Uncharacterized protein</fullName>
    </submittedName>
</protein>
<dbReference type="AlphaFoldDB" id="A0A554LKX8"/>
<proteinExistence type="predicted"/>
<dbReference type="Proteomes" id="UP000315589">
    <property type="component" value="Unassembled WGS sequence"/>
</dbReference>
<reference evidence="1 2" key="1">
    <citation type="submission" date="2017-07" db="EMBL/GenBank/DDBJ databases">
        <title>Mechanisms for carbon and nitrogen cycling indicate functional differentiation within the Candidate Phyla Radiation.</title>
        <authorList>
            <person name="Danczak R.E."/>
            <person name="Johnston M.D."/>
            <person name="Kenah C."/>
            <person name="Slattery M."/>
            <person name="Wrighton K.C."/>
            <person name="Wilkins M.J."/>
        </authorList>
    </citation>
    <scope>NUCLEOTIDE SEQUENCE [LARGE SCALE GENOMIC DNA]</scope>
    <source>
        <strain evidence="1">Licking1014_85</strain>
    </source>
</reference>
<evidence type="ECO:0000313" key="2">
    <source>
        <dbReference type="Proteomes" id="UP000315589"/>
    </source>
</evidence>
<sequence>MVLTFSTLIYLLLKKIKWKNYEIYIDREYIGYDQFIKNKIVELFKNNAREKFDIHKLHIVNIGRSANAHRVANFSANGKIKSSKIMANEILNLILK</sequence>